<dbReference type="EMBL" id="BMAV01003206">
    <property type="protein sequence ID" value="GFY42640.1"/>
    <property type="molecule type" value="Genomic_DNA"/>
</dbReference>
<name>A0A8X6WXP8_9ARAC</name>
<dbReference type="OrthoDB" id="6434789at2759"/>
<keyword evidence="3" id="KW-1185">Reference proteome</keyword>
<evidence type="ECO:0000256" key="1">
    <source>
        <dbReference type="SAM" id="MobiDB-lite"/>
    </source>
</evidence>
<reference evidence="2" key="1">
    <citation type="submission" date="2020-08" db="EMBL/GenBank/DDBJ databases">
        <title>Multicomponent nature underlies the extraordinary mechanical properties of spider dragline silk.</title>
        <authorList>
            <person name="Kono N."/>
            <person name="Nakamura H."/>
            <person name="Mori M."/>
            <person name="Yoshida Y."/>
            <person name="Ohtoshi R."/>
            <person name="Malay A.D."/>
            <person name="Moran D.A.P."/>
            <person name="Tomita M."/>
            <person name="Numata K."/>
            <person name="Arakawa K."/>
        </authorList>
    </citation>
    <scope>NUCLEOTIDE SEQUENCE</scope>
</reference>
<comment type="caution">
    <text evidence="2">The sequence shown here is derived from an EMBL/GenBank/DDBJ whole genome shotgun (WGS) entry which is preliminary data.</text>
</comment>
<dbReference type="PANTHER" id="PTHR22954:SF3">
    <property type="entry name" value="PROTEIN CBG08539"/>
    <property type="match status" value="1"/>
</dbReference>
<organism evidence="2 3">
    <name type="scientific">Trichonephila inaurata madagascariensis</name>
    <dbReference type="NCBI Taxonomy" id="2747483"/>
    <lineage>
        <taxon>Eukaryota</taxon>
        <taxon>Metazoa</taxon>
        <taxon>Ecdysozoa</taxon>
        <taxon>Arthropoda</taxon>
        <taxon>Chelicerata</taxon>
        <taxon>Arachnida</taxon>
        <taxon>Araneae</taxon>
        <taxon>Araneomorphae</taxon>
        <taxon>Entelegynae</taxon>
        <taxon>Araneoidea</taxon>
        <taxon>Nephilidae</taxon>
        <taxon>Trichonephila</taxon>
        <taxon>Trichonephila inaurata</taxon>
    </lineage>
</organism>
<dbReference type="PANTHER" id="PTHR22954">
    <property type="entry name" value="RETROVIRAL PROTEASE-RELATED"/>
    <property type="match status" value="1"/>
</dbReference>
<dbReference type="Pfam" id="PF03564">
    <property type="entry name" value="DUF1759"/>
    <property type="match status" value="1"/>
</dbReference>
<sequence>MQTHLKDKYLRLETVQESVSGVQLQKDDDGTKYEADFSEAEEYREDYLSLSTLVDKKLEESVIVEEQDIPRKFRLPKLELKKFDGDAKDYLSFWSQFQKIHDDRSIPEEDKMQYLIASVEPNSKAERLVQSFPATTSNYAEAVAQLKERFGREDLLVQIYVRDLLTMVMKNAVSGRARTDLAKTLRRIGGKAESTGEPWKNAGEIWRFPGPPSRKLSAGRDPVDMGAHQKSSRTL</sequence>
<dbReference type="InterPro" id="IPR005312">
    <property type="entry name" value="DUF1759"/>
</dbReference>
<accession>A0A8X6WXP8</accession>
<evidence type="ECO:0000313" key="2">
    <source>
        <dbReference type="EMBL" id="GFY42640.1"/>
    </source>
</evidence>
<dbReference type="Proteomes" id="UP000886998">
    <property type="component" value="Unassembled WGS sequence"/>
</dbReference>
<feature type="region of interest" description="Disordered" evidence="1">
    <location>
        <begin position="189"/>
        <end position="235"/>
    </location>
</feature>
<gene>
    <name evidence="2" type="primary">AVEN_57133_1</name>
    <name evidence="2" type="ORF">TNIN_383241</name>
</gene>
<protein>
    <submittedName>
        <fullName evidence="2">Uncharacterized protein</fullName>
    </submittedName>
</protein>
<dbReference type="AlphaFoldDB" id="A0A8X6WXP8"/>
<evidence type="ECO:0000313" key="3">
    <source>
        <dbReference type="Proteomes" id="UP000886998"/>
    </source>
</evidence>
<proteinExistence type="predicted"/>